<dbReference type="Pfam" id="PF13328">
    <property type="entry name" value="HD_4"/>
    <property type="match status" value="1"/>
</dbReference>
<dbReference type="AlphaFoldDB" id="A0AAU7KD99"/>
<evidence type="ECO:0000313" key="2">
    <source>
        <dbReference type="EMBL" id="XBO69526.1"/>
    </source>
</evidence>
<dbReference type="PANTHER" id="PTHR46246">
    <property type="entry name" value="GUANOSINE-3',5'-BIS(DIPHOSPHATE) 3'-PYROPHOSPHOHYDROLASE MESH1"/>
    <property type="match status" value="1"/>
</dbReference>
<protein>
    <submittedName>
        <fullName evidence="2">HD domain-containing protein</fullName>
    </submittedName>
</protein>
<dbReference type="GO" id="GO:0008893">
    <property type="term" value="F:guanosine-3',5'-bis(diphosphate) 3'-diphosphatase activity"/>
    <property type="evidence" value="ECO:0007669"/>
    <property type="project" value="TreeGrafter"/>
</dbReference>
<evidence type="ECO:0000259" key="1">
    <source>
        <dbReference type="SMART" id="SM00471"/>
    </source>
</evidence>
<sequence length="199" mass="21674">MDTPSSDASEISGIDTVEAARLFATAAHGAIGQRRKYLDTPYIEHPAAVAALVSRHCPGEPAMVAAAWLHDVLEDTQVTAQTLGDNFGEEVTALVLALSDLEGPEVGNRAVRKRLALERLAQAGARAQTIKYADLIHNTGSIVEHDPGFARLYLKEKRALLEAMTEGDAGLRRLAWEVLEQAEDRLRQRRQQGESPTGR</sequence>
<dbReference type="SUPFAM" id="SSF109604">
    <property type="entry name" value="HD-domain/PDEase-like"/>
    <property type="match status" value="1"/>
</dbReference>
<dbReference type="InterPro" id="IPR003607">
    <property type="entry name" value="HD/PDEase_dom"/>
</dbReference>
<organism evidence="2">
    <name type="scientific">Halomonas sp. RT37</name>
    <dbReference type="NCBI Taxonomy" id="2950872"/>
    <lineage>
        <taxon>Bacteria</taxon>
        <taxon>Pseudomonadati</taxon>
        <taxon>Pseudomonadota</taxon>
        <taxon>Gammaproteobacteria</taxon>
        <taxon>Oceanospirillales</taxon>
        <taxon>Halomonadaceae</taxon>
        <taxon>Halomonas</taxon>
    </lineage>
</organism>
<dbReference type="RefSeq" id="WP_348826670.1">
    <property type="nucleotide sequence ID" value="NZ_CP098827.1"/>
</dbReference>
<gene>
    <name evidence="2" type="ORF">NFG58_12910</name>
</gene>
<dbReference type="PANTHER" id="PTHR46246:SF1">
    <property type="entry name" value="GUANOSINE-3',5'-BIS(DIPHOSPHATE) 3'-PYROPHOSPHOHYDROLASE MESH1"/>
    <property type="match status" value="1"/>
</dbReference>
<dbReference type="EMBL" id="CP098827">
    <property type="protein sequence ID" value="XBO69526.1"/>
    <property type="molecule type" value="Genomic_DNA"/>
</dbReference>
<accession>A0AAU7KD99</accession>
<dbReference type="InterPro" id="IPR052194">
    <property type="entry name" value="MESH1"/>
</dbReference>
<name>A0AAU7KD99_9GAMM</name>
<reference evidence="2" key="1">
    <citation type="submission" date="2022-06" db="EMBL/GenBank/DDBJ databases">
        <title>A novel DMS-producing enzyme.</title>
        <authorList>
            <person name="Zhang Y."/>
        </authorList>
    </citation>
    <scope>NUCLEOTIDE SEQUENCE</scope>
    <source>
        <strain evidence="2">RT37</strain>
    </source>
</reference>
<feature type="domain" description="HD/PDEase" evidence="1">
    <location>
        <begin position="38"/>
        <end position="148"/>
    </location>
</feature>
<dbReference type="SMART" id="SM00471">
    <property type="entry name" value="HDc"/>
    <property type="match status" value="1"/>
</dbReference>
<proteinExistence type="predicted"/>
<dbReference type="Gene3D" id="1.10.3210.10">
    <property type="entry name" value="Hypothetical protein af1432"/>
    <property type="match status" value="1"/>
</dbReference>